<feature type="compositionally biased region" description="Low complexity" evidence="1">
    <location>
        <begin position="42"/>
        <end position="59"/>
    </location>
</feature>
<name>E4XL44_OIKDI</name>
<proteinExistence type="predicted"/>
<protein>
    <submittedName>
        <fullName evidence="2">Uncharacterized protein</fullName>
    </submittedName>
</protein>
<evidence type="ECO:0000313" key="2">
    <source>
        <dbReference type="EMBL" id="CBY10805.1"/>
    </source>
</evidence>
<dbReference type="Proteomes" id="UP000001307">
    <property type="component" value="Unassembled WGS sequence"/>
</dbReference>
<gene>
    <name evidence="2" type="ORF">GSOID_T00014416001</name>
</gene>
<feature type="region of interest" description="Disordered" evidence="1">
    <location>
        <begin position="192"/>
        <end position="231"/>
    </location>
</feature>
<accession>E4XL44</accession>
<dbReference type="InParanoid" id="E4XL44"/>
<keyword evidence="3" id="KW-1185">Reference proteome</keyword>
<evidence type="ECO:0000313" key="3">
    <source>
        <dbReference type="Proteomes" id="UP000001307"/>
    </source>
</evidence>
<evidence type="ECO:0000256" key="1">
    <source>
        <dbReference type="SAM" id="MobiDB-lite"/>
    </source>
</evidence>
<reference evidence="2" key="1">
    <citation type="journal article" date="2010" name="Science">
        <title>Plasticity of animal genome architecture unmasked by rapid evolution of a pelagic tunicate.</title>
        <authorList>
            <person name="Denoeud F."/>
            <person name="Henriet S."/>
            <person name="Mungpakdee S."/>
            <person name="Aury J.M."/>
            <person name="Da Silva C."/>
            <person name="Brinkmann H."/>
            <person name="Mikhaleva J."/>
            <person name="Olsen L.C."/>
            <person name="Jubin C."/>
            <person name="Canestro C."/>
            <person name="Bouquet J.M."/>
            <person name="Danks G."/>
            <person name="Poulain J."/>
            <person name="Campsteijn C."/>
            <person name="Adamski M."/>
            <person name="Cross I."/>
            <person name="Yadetie F."/>
            <person name="Muffato M."/>
            <person name="Louis A."/>
            <person name="Butcher S."/>
            <person name="Tsagkogeorga G."/>
            <person name="Konrad A."/>
            <person name="Singh S."/>
            <person name="Jensen M.F."/>
            <person name="Cong E.H."/>
            <person name="Eikeseth-Otteraa H."/>
            <person name="Noel B."/>
            <person name="Anthouard V."/>
            <person name="Porcel B.M."/>
            <person name="Kachouri-Lafond R."/>
            <person name="Nishino A."/>
            <person name="Ugolini M."/>
            <person name="Chourrout P."/>
            <person name="Nishida H."/>
            <person name="Aasland R."/>
            <person name="Huzurbazar S."/>
            <person name="Westhof E."/>
            <person name="Delsuc F."/>
            <person name="Lehrach H."/>
            <person name="Reinhardt R."/>
            <person name="Weissenbach J."/>
            <person name="Roy S.W."/>
            <person name="Artiguenave F."/>
            <person name="Postlethwait J.H."/>
            <person name="Manak J.R."/>
            <person name="Thompson E.M."/>
            <person name="Jaillon O."/>
            <person name="Du Pasquier L."/>
            <person name="Boudinot P."/>
            <person name="Liberles D.A."/>
            <person name="Volff J.N."/>
            <person name="Philippe H."/>
            <person name="Lenhard B."/>
            <person name="Roest Crollius H."/>
            <person name="Wincker P."/>
            <person name="Chourrout D."/>
        </authorList>
    </citation>
    <scope>NUCLEOTIDE SEQUENCE [LARGE SCALE GENOMIC DNA]</scope>
</reference>
<dbReference type="EMBL" id="FN653067">
    <property type="protein sequence ID" value="CBY10805.1"/>
    <property type="molecule type" value="Genomic_DNA"/>
</dbReference>
<feature type="region of interest" description="Disordered" evidence="1">
    <location>
        <begin position="40"/>
        <end position="61"/>
    </location>
</feature>
<sequence>MQHPQQMLMSNFQQRPVSISPVNQTSQIANFANQQVIQNAKPPQYQEVQEQSSSQAPPQRYFNVGRSPKIDEYRLQQIKNDLKSPITAPTNITVKTEPPSSFQSPPTMSNIYIKNEPKHQSQQNAAFGNQQFRVAPGAGPLPGLSVQHQRPSVLQHQHVQPMRVQQHVFRAYNPQNGTFTIQPQMTLAPRPTQRPAKFLLNQTRQHRRKKLDLQPPRRQSGIEVVGRSPVR</sequence>
<dbReference type="AlphaFoldDB" id="E4XL44"/>
<organism evidence="2">
    <name type="scientific">Oikopleura dioica</name>
    <name type="common">Tunicate</name>
    <dbReference type="NCBI Taxonomy" id="34765"/>
    <lineage>
        <taxon>Eukaryota</taxon>
        <taxon>Metazoa</taxon>
        <taxon>Chordata</taxon>
        <taxon>Tunicata</taxon>
        <taxon>Appendicularia</taxon>
        <taxon>Copelata</taxon>
        <taxon>Oikopleuridae</taxon>
        <taxon>Oikopleura</taxon>
    </lineage>
</organism>